<evidence type="ECO:0000313" key="1">
    <source>
        <dbReference type="EMBL" id="MED6106883.1"/>
    </source>
</evidence>
<evidence type="ECO:0000313" key="2">
    <source>
        <dbReference type="Proteomes" id="UP001341840"/>
    </source>
</evidence>
<keyword evidence="2" id="KW-1185">Reference proteome</keyword>
<dbReference type="Proteomes" id="UP001341840">
    <property type="component" value="Unassembled WGS sequence"/>
</dbReference>
<proteinExistence type="predicted"/>
<organism evidence="1 2">
    <name type="scientific">Stylosanthes scabra</name>
    <dbReference type="NCBI Taxonomy" id="79078"/>
    <lineage>
        <taxon>Eukaryota</taxon>
        <taxon>Viridiplantae</taxon>
        <taxon>Streptophyta</taxon>
        <taxon>Embryophyta</taxon>
        <taxon>Tracheophyta</taxon>
        <taxon>Spermatophyta</taxon>
        <taxon>Magnoliopsida</taxon>
        <taxon>eudicotyledons</taxon>
        <taxon>Gunneridae</taxon>
        <taxon>Pentapetalae</taxon>
        <taxon>rosids</taxon>
        <taxon>fabids</taxon>
        <taxon>Fabales</taxon>
        <taxon>Fabaceae</taxon>
        <taxon>Papilionoideae</taxon>
        <taxon>50 kb inversion clade</taxon>
        <taxon>dalbergioids sensu lato</taxon>
        <taxon>Dalbergieae</taxon>
        <taxon>Pterocarpus clade</taxon>
        <taxon>Stylosanthes</taxon>
    </lineage>
</organism>
<gene>
    <name evidence="1" type="ORF">PIB30_008578</name>
</gene>
<reference evidence="1 2" key="1">
    <citation type="journal article" date="2023" name="Plants (Basel)">
        <title>Bridging the Gap: Combining Genomics and Transcriptomics Approaches to Understand Stylosanthes scabra, an Orphan Legume from the Brazilian Caatinga.</title>
        <authorList>
            <person name="Ferreira-Neto J.R.C."/>
            <person name="da Silva M.D."/>
            <person name="Binneck E."/>
            <person name="de Melo N.F."/>
            <person name="da Silva R.H."/>
            <person name="de Melo A.L.T.M."/>
            <person name="Pandolfi V."/>
            <person name="Bustamante F.O."/>
            <person name="Brasileiro-Vidal A.C."/>
            <person name="Benko-Iseppon A.M."/>
        </authorList>
    </citation>
    <scope>NUCLEOTIDE SEQUENCE [LARGE SCALE GENOMIC DNA]</scope>
    <source>
        <tissue evidence="1">Leaves</tissue>
    </source>
</reference>
<sequence>MEKQCGRITVGAKQLYLYGPRVRDGASNLSSHYLLLEGRQKVTKEVKKLGIEVVNDNGDGLEKLQAKNDAPKGVQVKKIEKMKSRNAYVSNVDFETGGYEDGEDLMAILKE</sequence>
<name>A0ABU6Q508_9FABA</name>
<protein>
    <submittedName>
        <fullName evidence="1">Uncharacterized protein</fullName>
    </submittedName>
</protein>
<accession>A0ABU6Q508</accession>
<comment type="caution">
    <text evidence="1">The sequence shown here is derived from an EMBL/GenBank/DDBJ whole genome shotgun (WGS) entry which is preliminary data.</text>
</comment>
<dbReference type="EMBL" id="JASCZI010000019">
    <property type="protein sequence ID" value="MED6106883.1"/>
    <property type="molecule type" value="Genomic_DNA"/>
</dbReference>